<evidence type="ECO:0000313" key="1">
    <source>
        <dbReference type="EMBL" id="XBH03689.1"/>
    </source>
</evidence>
<dbReference type="InterPro" id="IPR007263">
    <property type="entry name" value="DCC1-like"/>
</dbReference>
<dbReference type="RefSeq" id="WP_406696428.1">
    <property type="nucleotide sequence ID" value="NZ_CP155447.1"/>
</dbReference>
<gene>
    <name evidence="1" type="ORF">V5E97_36095</name>
</gene>
<protein>
    <submittedName>
        <fullName evidence="1">DCC1-like thiol-disulfide oxidoreductase family protein</fullName>
    </submittedName>
</protein>
<sequence>MRRLFVLYDDRCGLCTWARRWLTRQPAFLEFVFIPKGSAWALRLFPDLSSPDSVDDLVVVSDVGGVYGEARAWIMCLYALVEYREWSLRLAQPLLYPLARETFALISTGRQRLSAWLNLASEAEIADALRRFQGTACAIQAPEALHPSNAPAVD</sequence>
<proteinExistence type="predicted"/>
<accession>A0AAU7CEK2</accession>
<organism evidence="1">
    <name type="scientific">Singulisphaera sp. Ch08</name>
    <dbReference type="NCBI Taxonomy" id="3120278"/>
    <lineage>
        <taxon>Bacteria</taxon>
        <taxon>Pseudomonadati</taxon>
        <taxon>Planctomycetota</taxon>
        <taxon>Planctomycetia</taxon>
        <taxon>Isosphaerales</taxon>
        <taxon>Isosphaeraceae</taxon>
        <taxon>Singulisphaera</taxon>
    </lineage>
</organism>
<name>A0AAU7CEK2_9BACT</name>
<reference evidence="1" key="1">
    <citation type="submission" date="2024-05" db="EMBL/GenBank/DDBJ databases">
        <title>Planctomycetes of the genus Singulisphaera possess chitinolytic capabilities.</title>
        <authorList>
            <person name="Ivanova A."/>
        </authorList>
    </citation>
    <scope>NUCLEOTIDE SEQUENCE</scope>
    <source>
        <strain evidence="1">Ch08T</strain>
    </source>
</reference>
<dbReference type="EMBL" id="CP155447">
    <property type="protein sequence ID" value="XBH03689.1"/>
    <property type="molecule type" value="Genomic_DNA"/>
</dbReference>
<dbReference type="Pfam" id="PF04134">
    <property type="entry name" value="DCC1-like"/>
    <property type="match status" value="1"/>
</dbReference>
<dbReference type="AlphaFoldDB" id="A0AAU7CEK2"/>
<dbReference type="GO" id="GO:0015035">
    <property type="term" value="F:protein-disulfide reductase activity"/>
    <property type="evidence" value="ECO:0007669"/>
    <property type="project" value="InterPro"/>
</dbReference>